<feature type="region of interest" description="Disordered" evidence="10">
    <location>
        <begin position="376"/>
        <end position="398"/>
    </location>
</feature>
<evidence type="ECO:0000256" key="8">
    <source>
        <dbReference type="ARBA" id="ARBA00022927"/>
    </source>
</evidence>
<feature type="compositionally biased region" description="Acidic residues" evidence="10">
    <location>
        <begin position="437"/>
        <end position="457"/>
    </location>
</feature>
<keyword evidence="7" id="KW-0963">Cytoplasm</keyword>
<comment type="function">
    <text evidence="1">Directs RNA polymerase II nuclear import.</text>
</comment>
<keyword evidence="8" id="KW-0653">Protein transport</keyword>
<evidence type="ECO:0000256" key="3">
    <source>
        <dbReference type="ARBA" id="ARBA00004496"/>
    </source>
</evidence>
<dbReference type="GO" id="GO:0032502">
    <property type="term" value="P:developmental process"/>
    <property type="evidence" value="ECO:0007669"/>
    <property type="project" value="TreeGrafter"/>
</dbReference>
<evidence type="ECO:0000313" key="12">
    <source>
        <dbReference type="EMBL" id="KAG9322595.1"/>
    </source>
</evidence>
<evidence type="ECO:0000313" key="13">
    <source>
        <dbReference type="Proteomes" id="UP000717515"/>
    </source>
</evidence>
<reference evidence="12" key="1">
    <citation type="submission" date="2021-07" db="EMBL/GenBank/DDBJ databases">
        <title>Draft genome of Mortierella alpina, strain LL118, isolated from an aspen leaf litter sample.</title>
        <authorList>
            <person name="Yang S."/>
            <person name="Vinatzer B.A."/>
        </authorList>
    </citation>
    <scope>NUCLEOTIDE SEQUENCE</scope>
    <source>
        <strain evidence="12">LL118</strain>
    </source>
</reference>
<accession>A0A9P8A392</accession>
<evidence type="ECO:0000256" key="9">
    <source>
        <dbReference type="ARBA" id="ARBA00023242"/>
    </source>
</evidence>
<feature type="compositionally biased region" description="Low complexity" evidence="10">
    <location>
        <begin position="119"/>
        <end position="129"/>
    </location>
</feature>
<feature type="compositionally biased region" description="Polar residues" evidence="10">
    <location>
        <begin position="19"/>
        <end position="36"/>
    </location>
</feature>
<feature type="region of interest" description="Disordered" evidence="10">
    <location>
        <begin position="119"/>
        <end position="156"/>
    </location>
</feature>
<feature type="domain" description="Transcription factor Iwr1" evidence="11">
    <location>
        <begin position="402"/>
        <end position="469"/>
    </location>
</feature>
<dbReference type="InterPro" id="IPR013883">
    <property type="entry name" value="TF_Iwr1_dom"/>
</dbReference>
<evidence type="ECO:0000256" key="5">
    <source>
        <dbReference type="ARBA" id="ARBA00017036"/>
    </source>
</evidence>
<evidence type="ECO:0000259" key="11">
    <source>
        <dbReference type="Pfam" id="PF08574"/>
    </source>
</evidence>
<dbReference type="Proteomes" id="UP000717515">
    <property type="component" value="Unassembled WGS sequence"/>
</dbReference>
<feature type="region of interest" description="Disordered" evidence="10">
    <location>
        <begin position="1"/>
        <end position="40"/>
    </location>
</feature>
<feature type="region of interest" description="Disordered" evidence="10">
    <location>
        <begin position="437"/>
        <end position="489"/>
    </location>
</feature>
<dbReference type="AlphaFoldDB" id="A0A9P8A392"/>
<protein>
    <recommendedName>
        <fullName evidence="5">Probable RNA polymerase II nuclear localization protein SLC7A6OS</fullName>
    </recommendedName>
</protein>
<dbReference type="GO" id="GO:0005737">
    <property type="term" value="C:cytoplasm"/>
    <property type="evidence" value="ECO:0007669"/>
    <property type="project" value="UniProtKB-SubCell"/>
</dbReference>
<evidence type="ECO:0000256" key="7">
    <source>
        <dbReference type="ARBA" id="ARBA00022490"/>
    </source>
</evidence>
<comment type="similarity">
    <text evidence="4">Belongs to the IWR1/SLC7A6OS family.</text>
</comment>
<dbReference type="PANTHER" id="PTHR31196">
    <property type="entry name" value="RNA POLYMERASE II NUCLEAR LOCALIZATION PROTEIN SLC7A6OS-RELATED"/>
    <property type="match status" value="1"/>
</dbReference>
<evidence type="ECO:0000256" key="1">
    <source>
        <dbReference type="ARBA" id="ARBA00003202"/>
    </source>
</evidence>
<evidence type="ECO:0000256" key="10">
    <source>
        <dbReference type="SAM" id="MobiDB-lite"/>
    </source>
</evidence>
<dbReference type="Pfam" id="PF08574">
    <property type="entry name" value="Iwr1"/>
    <property type="match status" value="1"/>
</dbReference>
<name>A0A9P8A392_MORAP</name>
<feature type="compositionally biased region" description="Basic and acidic residues" evidence="10">
    <location>
        <begin position="259"/>
        <end position="289"/>
    </location>
</feature>
<comment type="subcellular location">
    <subcellularLocation>
        <location evidence="3">Cytoplasm</location>
    </subcellularLocation>
    <subcellularLocation>
        <location evidence="2">Nucleus</location>
    </subcellularLocation>
</comment>
<dbReference type="GO" id="GO:0015031">
    <property type="term" value="P:protein transport"/>
    <property type="evidence" value="ECO:0007669"/>
    <property type="project" value="UniProtKB-KW"/>
</dbReference>
<evidence type="ECO:0000256" key="6">
    <source>
        <dbReference type="ARBA" id="ARBA00022448"/>
    </source>
</evidence>
<keyword evidence="6" id="KW-0813">Transport</keyword>
<proteinExistence type="inferred from homology"/>
<organism evidence="12 13">
    <name type="scientific">Mortierella alpina</name>
    <name type="common">Oleaginous fungus</name>
    <name type="synonym">Mortierella renispora</name>
    <dbReference type="NCBI Taxonomy" id="64518"/>
    <lineage>
        <taxon>Eukaryota</taxon>
        <taxon>Fungi</taxon>
        <taxon>Fungi incertae sedis</taxon>
        <taxon>Mucoromycota</taxon>
        <taxon>Mortierellomycotina</taxon>
        <taxon>Mortierellomycetes</taxon>
        <taxon>Mortierellales</taxon>
        <taxon>Mortierellaceae</taxon>
        <taxon>Mortierella</taxon>
    </lineage>
</organism>
<feature type="region of interest" description="Disordered" evidence="10">
    <location>
        <begin position="253"/>
        <end position="289"/>
    </location>
</feature>
<sequence>MPMSSPKLESAVQAGAQGVSENHASAMDHTTPSDTTGAKDSKVCDALQQAQLKPSIFLKKKPTVASIGSRPLLKPFNNKFIDYNNPAKHDPLEPVPLKPAKGTAISIPGSVLTARSASSSTSSLASNATPFTFDNHTPESRAETRDEESNVSSVGNSVPSDAFTILRIKRKRNEEPLDTLVVQEHMDKLAGKKQKKTEDEAQREIQNAIAGDIALPKPPPAVFRLATTVNKASFKDPTQSIQLRDRITSLAETPRPRSRLSERHQPEFEERVHERRGELAQAKQKEARSARYRVINKNRSGLSSTEKKPPQVKSSVEVEAEAALDMFKVYDAVKEDEPKTKKQIADEALESDIMCNFLPMVREYLTISDKVSDPKISLKDQGARSSAASSVRGDQSDYDSEDEYVYDIYYRDVNADHQQESKHRGIGSLLWFSDDENNFMNEDDSSDDDYEDSDSNAEDYYQNDYPEDEQSADEYTHELSDTDDDEYVY</sequence>
<dbReference type="InterPro" id="IPR040218">
    <property type="entry name" value="SLC7A6OS"/>
</dbReference>
<dbReference type="GO" id="GO:0005634">
    <property type="term" value="C:nucleus"/>
    <property type="evidence" value="ECO:0007669"/>
    <property type="project" value="UniProtKB-SubCell"/>
</dbReference>
<dbReference type="PANTHER" id="PTHR31196:SF2">
    <property type="entry name" value="RNA POLYMERASE II NUCLEAR LOCALIZATION PROTEIN SLC7A6OS-RELATED"/>
    <property type="match status" value="1"/>
</dbReference>
<dbReference type="EMBL" id="JAIFTL010000138">
    <property type="protein sequence ID" value="KAG9322595.1"/>
    <property type="molecule type" value="Genomic_DNA"/>
</dbReference>
<comment type="caution">
    <text evidence="12">The sequence shown here is derived from an EMBL/GenBank/DDBJ whole genome shotgun (WGS) entry which is preliminary data.</text>
</comment>
<gene>
    <name evidence="12" type="ORF">KVV02_007908</name>
</gene>
<evidence type="ECO:0000256" key="4">
    <source>
        <dbReference type="ARBA" id="ARBA00010218"/>
    </source>
</evidence>
<keyword evidence="9" id="KW-0539">Nucleus</keyword>
<evidence type="ECO:0000256" key="2">
    <source>
        <dbReference type="ARBA" id="ARBA00004123"/>
    </source>
</evidence>
<feature type="compositionally biased region" description="Basic and acidic residues" evidence="10">
    <location>
        <begin position="136"/>
        <end position="148"/>
    </location>
</feature>